<evidence type="ECO:0008006" key="3">
    <source>
        <dbReference type="Google" id="ProtNLM"/>
    </source>
</evidence>
<proteinExistence type="predicted"/>
<dbReference type="Proteomes" id="UP000278222">
    <property type="component" value="Unassembled WGS sequence"/>
</dbReference>
<accession>A0A3N1KXL4</accession>
<organism evidence="1 2">
    <name type="scientific">Stella humosa</name>
    <dbReference type="NCBI Taxonomy" id="94"/>
    <lineage>
        <taxon>Bacteria</taxon>
        <taxon>Pseudomonadati</taxon>
        <taxon>Pseudomonadota</taxon>
        <taxon>Alphaproteobacteria</taxon>
        <taxon>Rhodospirillales</taxon>
        <taxon>Stellaceae</taxon>
        <taxon>Stella</taxon>
    </lineage>
</organism>
<evidence type="ECO:0000313" key="1">
    <source>
        <dbReference type="EMBL" id="ROP84604.1"/>
    </source>
</evidence>
<dbReference type="SUPFAM" id="SSF103642">
    <property type="entry name" value="Sec-C motif"/>
    <property type="match status" value="1"/>
</dbReference>
<sequence>MGGVLITGKRSGRASLCQCGSGKKYEYCHGKNIPHTKANNVSSFRVDNESKRAIIVTKDILINQIHRDGPVISRSFDRVAESDLKSASLLISQSVGLSYHHVKRESKDHRSACAGLLMSTISTFMASIEVARHGYRRPYGAVARGILETLATILHISIEPGALKKFNDGTLSSSISIAKKIIPPLGQLYGLFSNEFVHVSKDHAAFEPITLYVAGQEDTSFILSSIKTNSWLIYIVSELIFYDDALNPRYWKRSEDGGFQYSPSERELEWAKLFIGDGD</sequence>
<dbReference type="AlphaFoldDB" id="A0A3N1KXL4"/>
<dbReference type="EMBL" id="RJKX01000015">
    <property type="protein sequence ID" value="ROP84604.1"/>
    <property type="molecule type" value="Genomic_DNA"/>
</dbReference>
<dbReference type="Pfam" id="PF02810">
    <property type="entry name" value="SEC-C"/>
    <property type="match status" value="1"/>
</dbReference>
<gene>
    <name evidence="1" type="ORF">EDC65_3959</name>
</gene>
<protein>
    <recommendedName>
        <fullName evidence="3">SEC-C motif-containing protein</fullName>
    </recommendedName>
</protein>
<keyword evidence="2" id="KW-1185">Reference proteome</keyword>
<dbReference type="InterPro" id="IPR004027">
    <property type="entry name" value="SEC_C_motif"/>
</dbReference>
<evidence type="ECO:0000313" key="2">
    <source>
        <dbReference type="Proteomes" id="UP000278222"/>
    </source>
</evidence>
<reference evidence="1 2" key="1">
    <citation type="submission" date="2018-11" db="EMBL/GenBank/DDBJ databases">
        <title>Genomic Encyclopedia of Type Strains, Phase IV (KMG-IV): sequencing the most valuable type-strain genomes for metagenomic binning, comparative biology and taxonomic classification.</title>
        <authorList>
            <person name="Goeker M."/>
        </authorList>
    </citation>
    <scope>NUCLEOTIDE SEQUENCE [LARGE SCALE GENOMIC DNA]</scope>
    <source>
        <strain evidence="1 2">DSM 5900</strain>
    </source>
</reference>
<name>A0A3N1KXL4_9PROT</name>
<comment type="caution">
    <text evidence="1">The sequence shown here is derived from an EMBL/GenBank/DDBJ whole genome shotgun (WGS) entry which is preliminary data.</text>
</comment>